<proteinExistence type="predicted"/>
<feature type="region of interest" description="Disordered" evidence="1">
    <location>
        <begin position="1"/>
        <end position="53"/>
    </location>
</feature>
<feature type="compositionally biased region" description="Basic and acidic residues" evidence="1">
    <location>
        <begin position="130"/>
        <end position="142"/>
    </location>
</feature>
<dbReference type="EMBL" id="CAJPEV010000830">
    <property type="protein sequence ID" value="CAG0888911.1"/>
    <property type="molecule type" value="Genomic_DNA"/>
</dbReference>
<organism evidence="2">
    <name type="scientific">Darwinula stevensoni</name>
    <dbReference type="NCBI Taxonomy" id="69355"/>
    <lineage>
        <taxon>Eukaryota</taxon>
        <taxon>Metazoa</taxon>
        <taxon>Ecdysozoa</taxon>
        <taxon>Arthropoda</taxon>
        <taxon>Crustacea</taxon>
        <taxon>Oligostraca</taxon>
        <taxon>Ostracoda</taxon>
        <taxon>Podocopa</taxon>
        <taxon>Podocopida</taxon>
        <taxon>Darwinulocopina</taxon>
        <taxon>Darwinuloidea</taxon>
        <taxon>Darwinulidae</taxon>
        <taxon>Darwinula</taxon>
    </lineage>
</organism>
<protein>
    <submittedName>
        <fullName evidence="2">Uncharacterized protein</fullName>
    </submittedName>
</protein>
<gene>
    <name evidence="2" type="ORF">DSTB1V02_LOCUS5200</name>
</gene>
<accession>A0A7R8X986</accession>
<reference evidence="2" key="1">
    <citation type="submission" date="2020-11" db="EMBL/GenBank/DDBJ databases">
        <authorList>
            <person name="Tran Van P."/>
        </authorList>
    </citation>
    <scope>NUCLEOTIDE SEQUENCE</scope>
</reference>
<evidence type="ECO:0000313" key="2">
    <source>
        <dbReference type="EMBL" id="CAD7245326.1"/>
    </source>
</evidence>
<name>A0A7R8X986_9CRUS</name>
<evidence type="ECO:0000313" key="3">
    <source>
        <dbReference type="Proteomes" id="UP000677054"/>
    </source>
</evidence>
<evidence type="ECO:0000256" key="1">
    <source>
        <dbReference type="SAM" id="MobiDB-lite"/>
    </source>
</evidence>
<dbReference type="AlphaFoldDB" id="A0A7R8X986"/>
<feature type="region of interest" description="Disordered" evidence="1">
    <location>
        <begin position="120"/>
        <end position="145"/>
    </location>
</feature>
<dbReference type="EMBL" id="LR900347">
    <property type="protein sequence ID" value="CAD7245326.1"/>
    <property type="molecule type" value="Genomic_DNA"/>
</dbReference>
<keyword evidence="3" id="KW-1185">Reference proteome</keyword>
<sequence>MPSRGRTQPPSSPVPDYDSREKSVEVTSLDSLSLVDPPTDPPQPPKTYFDDRRPIVSINAYSARPSPNRLDFLPSQKQLQQQQQDTLSEDYRVKLNRFDRAAEDLRFELTETLSRANLRNRSSSVENLLEESRNGEHPDPLKKPISTLTKGCTSASNLADSTDWAVSANGTPPANGTANGSVAALASRFEPSRGTSVTYNFQKTGPVVSRDEDNRVTIAVKCTPRNGMSTVNSILKLKPSQRPTALSKTISFDDT</sequence>
<dbReference type="Proteomes" id="UP000677054">
    <property type="component" value="Unassembled WGS sequence"/>
</dbReference>